<feature type="transmembrane region" description="Helical" evidence="8">
    <location>
        <begin position="160"/>
        <end position="177"/>
    </location>
</feature>
<dbReference type="PROSITE" id="PS00211">
    <property type="entry name" value="ABC_TRANSPORTER_1"/>
    <property type="match status" value="1"/>
</dbReference>
<dbReference type="InterPro" id="IPR011527">
    <property type="entry name" value="ABC1_TM_dom"/>
</dbReference>
<evidence type="ECO:0000313" key="11">
    <source>
        <dbReference type="EMBL" id="SDN06051.1"/>
    </source>
</evidence>
<dbReference type="Pfam" id="PF00005">
    <property type="entry name" value="ABC_tran"/>
    <property type="match status" value="1"/>
</dbReference>
<dbReference type="InterPro" id="IPR003593">
    <property type="entry name" value="AAA+_ATPase"/>
</dbReference>
<dbReference type="RefSeq" id="WP_211516923.1">
    <property type="nucleotide sequence ID" value="NZ_FNHW01000001.1"/>
</dbReference>
<comment type="subcellular location">
    <subcellularLocation>
        <location evidence="1">Cell membrane</location>
        <topology evidence="1">Multi-pass membrane protein</topology>
    </subcellularLocation>
</comment>
<keyword evidence="7 8" id="KW-0472">Membrane</keyword>
<feature type="transmembrane region" description="Helical" evidence="8">
    <location>
        <begin position="137"/>
        <end position="154"/>
    </location>
</feature>
<keyword evidence="3 8" id="KW-0812">Transmembrane</keyword>
<dbReference type="Gene3D" id="1.20.1560.10">
    <property type="entry name" value="ABC transporter type 1, transmembrane domain"/>
    <property type="match status" value="1"/>
</dbReference>
<dbReference type="FunFam" id="3.40.50.300:FF:000218">
    <property type="entry name" value="Multidrug ABC transporter ATP-binding protein"/>
    <property type="match status" value="1"/>
</dbReference>
<evidence type="ECO:0000256" key="7">
    <source>
        <dbReference type="ARBA" id="ARBA00023136"/>
    </source>
</evidence>
<dbReference type="PROSITE" id="PS50893">
    <property type="entry name" value="ABC_TRANSPORTER_2"/>
    <property type="match status" value="1"/>
</dbReference>
<dbReference type="Gene3D" id="3.40.50.300">
    <property type="entry name" value="P-loop containing nucleotide triphosphate hydrolases"/>
    <property type="match status" value="1"/>
</dbReference>
<keyword evidence="12" id="KW-1185">Reference proteome</keyword>
<evidence type="ECO:0000256" key="8">
    <source>
        <dbReference type="SAM" id="Phobius"/>
    </source>
</evidence>
<dbReference type="PANTHER" id="PTHR43394:SF1">
    <property type="entry name" value="ATP-BINDING CASSETTE SUB-FAMILY B MEMBER 10, MITOCHONDRIAL"/>
    <property type="match status" value="1"/>
</dbReference>
<evidence type="ECO:0000256" key="2">
    <source>
        <dbReference type="ARBA" id="ARBA00005417"/>
    </source>
</evidence>
<dbReference type="InterPro" id="IPR027417">
    <property type="entry name" value="P-loop_NTPase"/>
</dbReference>
<dbReference type="SUPFAM" id="SSF90123">
    <property type="entry name" value="ABC transporter transmembrane region"/>
    <property type="match status" value="1"/>
</dbReference>
<gene>
    <name evidence="11" type="ORF">SAMN04488137_3305</name>
</gene>
<name>A0A1G9YC03_9BACL</name>
<reference evidence="12" key="1">
    <citation type="submission" date="2016-10" db="EMBL/GenBank/DDBJ databases">
        <authorList>
            <person name="Varghese N."/>
            <person name="Submissions S."/>
        </authorList>
    </citation>
    <scope>NUCLEOTIDE SEQUENCE [LARGE SCALE GENOMIC DNA]</scope>
    <source>
        <strain evidence="12">CGMCC 1.6854</strain>
    </source>
</reference>
<dbReference type="AlphaFoldDB" id="A0A1G9YC03"/>
<evidence type="ECO:0000256" key="6">
    <source>
        <dbReference type="ARBA" id="ARBA00022989"/>
    </source>
</evidence>
<evidence type="ECO:0000259" key="9">
    <source>
        <dbReference type="PROSITE" id="PS50893"/>
    </source>
</evidence>
<dbReference type="InterPro" id="IPR017871">
    <property type="entry name" value="ABC_transporter-like_CS"/>
</dbReference>
<comment type="similarity">
    <text evidence="2">Belongs to the ABC transporter superfamily.</text>
</comment>
<dbReference type="STRING" id="459525.SAMN04488137_3305"/>
<evidence type="ECO:0000256" key="1">
    <source>
        <dbReference type="ARBA" id="ARBA00004651"/>
    </source>
</evidence>
<evidence type="ECO:0000256" key="4">
    <source>
        <dbReference type="ARBA" id="ARBA00022741"/>
    </source>
</evidence>
<dbReference type="CDD" id="cd03251">
    <property type="entry name" value="ABCC_MsbA"/>
    <property type="match status" value="1"/>
</dbReference>
<dbReference type="InterPro" id="IPR039421">
    <property type="entry name" value="Type_1_exporter"/>
</dbReference>
<dbReference type="Pfam" id="PF00664">
    <property type="entry name" value="ABC_membrane"/>
    <property type="match status" value="1"/>
</dbReference>
<accession>A0A1G9YC03</accession>
<dbReference type="GO" id="GO:0016887">
    <property type="term" value="F:ATP hydrolysis activity"/>
    <property type="evidence" value="ECO:0007669"/>
    <property type="project" value="InterPro"/>
</dbReference>
<dbReference type="PROSITE" id="PS50929">
    <property type="entry name" value="ABC_TM1F"/>
    <property type="match status" value="1"/>
</dbReference>
<keyword evidence="5 11" id="KW-0067">ATP-binding</keyword>
<keyword evidence="6 8" id="KW-1133">Transmembrane helix</keyword>
<keyword evidence="4" id="KW-0547">Nucleotide-binding</keyword>
<dbReference type="SMART" id="SM00382">
    <property type="entry name" value="AAA"/>
    <property type="match status" value="1"/>
</dbReference>
<feature type="transmembrane region" description="Helical" evidence="8">
    <location>
        <begin position="247"/>
        <end position="266"/>
    </location>
</feature>
<dbReference type="EMBL" id="FNHW01000001">
    <property type="protein sequence ID" value="SDN06051.1"/>
    <property type="molecule type" value="Genomic_DNA"/>
</dbReference>
<protein>
    <submittedName>
        <fullName evidence="11">ATP-binding cassette, subfamily B</fullName>
    </submittedName>
</protein>
<feature type="domain" description="ABC transmembrane type-1" evidence="10">
    <location>
        <begin position="19"/>
        <end position="301"/>
    </location>
</feature>
<dbReference type="InterPro" id="IPR036640">
    <property type="entry name" value="ABC1_TM_sf"/>
</dbReference>
<dbReference type="Proteomes" id="UP000199544">
    <property type="component" value="Unassembled WGS sequence"/>
</dbReference>
<dbReference type="GO" id="GO:0005886">
    <property type="term" value="C:plasma membrane"/>
    <property type="evidence" value="ECO:0007669"/>
    <property type="project" value="UniProtKB-SubCell"/>
</dbReference>
<sequence>MDTIKRFASYYKPYKGLFILDFSCAVFVALLELAFPVAMNRVIDDLLPTNNWRWISIACIILLFVFILSTFMNYVVTYFGHRLGVGIETDLRRDLFAKLQRQSFSFFDNNKTGHLVSGLTNDLMDIGEVAHHGPEDLFIAMMTIVGSFAIMFNIHWQLALILAVAIPIIIFVSLFYSKKMSKAFHTMYEKIAGYNARIENNIGGIRIVQSFTKEEHEINLFKGTNAGFRIAKLVAYKIMAWSSSINFALMKIILLLVLGCGSWFVINDQMTYGEFVAFVMLSNVFIAPIKHINQILELLPKGYAGFRRYLEVLDMEPSIKDKEDAIEVAHVRGDIAFKNVSFDYEEDQPVLEDISFRVRAGETLALVGPSGGGKTTLCSLIPRFYDITEGKITIDGMDVRDLTLQSLRSQIGIVQQDIYLFDGTIRDNIMYGDFEASEEVLWNAIRSAQLEELIESLPEGLDTMIGERGVKLSGGQKQRISIARMFLKDPAILILDEATSALDTKTERAIQAALDELSKDRTTIIIAHRLSTIRNADKIIVVKDGHIQEEGSHEALVAGEGDYYQLLQTQMV</sequence>
<dbReference type="GO" id="GO:0005524">
    <property type="term" value="F:ATP binding"/>
    <property type="evidence" value="ECO:0007669"/>
    <property type="project" value="UniProtKB-KW"/>
</dbReference>
<dbReference type="InterPro" id="IPR003439">
    <property type="entry name" value="ABC_transporter-like_ATP-bd"/>
</dbReference>
<organism evidence="11 12">
    <name type="scientific">Fictibacillus solisalsi</name>
    <dbReference type="NCBI Taxonomy" id="459525"/>
    <lineage>
        <taxon>Bacteria</taxon>
        <taxon>Bacillati</taxon>
        <taxon>Bacillota</taxon>
        <taxon>Bacilli</taxon>
        <taxon>Bacillales</taxon>
        <taxon>Fictibacillaceae</taxon>
        <taxon>Fictibacillus</taxon>
    </lineage>
</organism>
<dbReference type="CDD" id="cd18549">
    <property type="entry name" value="ABC_6TM_YwjA_like"/>
    <property type="match status" value="1"/>
</dbReference>
<dbReference type="SUPFAM" id="SSF52540">
    <property type="entry name" value="P-loop containing nucleoside triphosphate hydrolases"/>
    <property type="match status" value="1"/>
</dbReference>
<evidence type="ECO:0000256" key="3">
    <source>
        <dbReference type="ARBA" id="ARBA00022692"/>
    </source>
</evidence>
<evidence type="ECO:0000256" key="5">
    <source>
        <dbReference type="ARBA" id="ARBA00022840"/>
    </source>
</evidence>
<dbReference type="PANTHER" id="PTHR43394">
    <property type="entry name" value="ATP-DEPENDENT PERMEASE MDL1, MITOCHONDRIAL"/>
    <property type="match status" value="1"/>
</dbReference>
<feature type="transmembrane region" description="Helical" evidence="8">
    <location>
        <begin position="55"/>
        <end position="76"/>
    </location>
</feature>
<evidence type="ECO:0000259" key="10">
    <source>
        <dbReference type="PROSITE" id="PS50929"/>
    </source>
</evidence>
<dbReference type="GO" id="GO:0015421">
    <property type="term" value="F:ABC-type oligopeptide transporter activity"/>
    <property type="evidence" value="ECO:0007669"/>
    <property type="project" value="TreeGrafter"/>
</dbReference>
<feature type="domain" description="ABC transporter" evidence="9">
    <location>
        <begin position="335"/>
        <end position="569"/>
    </location>
</feature>
<evidence type="ECO:0000313" key="12">
    <source>
        <dbReference type="Proteomes" id="UP000199544"/>
    </source>
</evidence>
<feature type="transmembrane region" description="Helical" evidence="8">
    <location>
        <begin position="16"/>
        <end position="35"/>
    </location>
</feature>
<proteinExistence type="inferred from homology"/>